<feature type="compositionally biased region" description="Basic and acidic residues" evidence="1">
    <location>
        <begin position="441"/>
        <end position="450"/>
    </location>
</feature>
<evidence type="ECO:0000256" key="1">
    <source>
        <dbReference type="SAM" id="MobiDB-lite"/>
    </source>
</evidence>
<feature type="compositionally biased region" description="Acidic residues" evidence="1">
    <location>
        <begin position="731"/>
        <end position="741"/>
    </location>
</feature>
<dbReference type="OrthoDB" id="5339076at2759"/>
<feature type="compositionally biased region" description="Basic and acidic residues" evidence="1">
    <location>
        <begin position="539"/>
        <end position="586"/>
    </location>
</feature>
<comment type="caution">
    <text evidence="2">The sequence shown here is derived from an EMBL/GenBank/DDBJ whole genome shotgun (WGS) entry which is preliminary data.</text>
</comment>
<evidence type="ECO:0000313" key="2">
    <source>
        <dbReference type="EMBL" id="EXJ68324.1"/>
    </source>
</evidence>
<feature type="region of interest" description="Disordered" evidence="1">
    <location>
        <begin position="130"/>
        <end position="276"/>
    </location>
</feature>
<accession>W9XD04</accession>
<gene>
    <name evidence="2" type="ORF">A1O5_08115</name>
</gene>
<sequence>MAAIPSFAFPDVDASQLDDKMDVASSPFRQPDDLDIDLDSIRDPSVVGSPLDDMVDDPAGLPNTGPDTMEDQPDETLLDDDMNDEQNASMLTEQPDPDYNMDASVEEVQGDEDEDILYEDEEDIGMAVPDTEGTAKYNTNEGQPQAYEEVGADVILEELGDQPEKQDHTDIGTNQFETLSAGAPVPVAEDAAQDQGETQASRVETPETSQEYPTNQADPEREQGEQRDDAAELPEQHQQAEGDDHVPPSEEGSRRGADSQATIETNEPGPKDQHDNTAKIEDKRAAQTVHPVTLVYLEEEMSLFPPMIGDASSVYFLPDASLAFEPLDRLLAACREILTGTLDHHDELVLDVPGLGLHICEDSKYAAQITLSQILDVYLHLCSNDAGQVSQPLYCHLSSRVSLASQYAYLCSAGAEGKTYAEIAADHLDSPELEGDGAGEDNDHHEHQNEGDQSPANDETEDIAESTDNPPTTARVGNDHHRLDTFDEEEQAEDDIFSDHATRGTTPTISSAVLVATDTDHPEVVAITEASETAEQVDLLDRADPQDHESEYAYDETREPENSGTEQEGHPEAEDKLHEGHEHETNSSHTVEADSAGTDLQDIDATDVEAKGLVQFTEEAEDLFHHGEDGLEPETSYEPFEDEELFVAQDEYGEGPAEDVSATIQQDLAATLPNAGEPEAPETRTLLPANAESSGQDTLHPASADGVELPANLSPPQTPVKGTQAKRKAEDDDELLLDLDTPDTKRRRPS</sequence>
<dbReference type="HOGENOM" id="CLU_375985_0_0_1"/>
<proteinExistence type="predicted"/>
<dbReference type="RefSeq" id="XP_007746890.1">
    <property type="nucleotide sequence ID" value="XM_007748700.1"/>
</dbReference>
<feature type="compositionally biased region" description="Polar residues" evidence="1">
    <location>
        <begin position="195"/>
        <end position="217"/>
    </location>
</feature>
<feature type="region of interest" description="Disordered" evidence="1">
    <location>
        <begin position="430"/>
        <end position="479"/>
    </location>
</feature>
<feature type="compositionally biased region" description="Basic and acidic residues" evidence="1">
    <location>
        <begin position="218"/>
        <end position="257"/>
    </location>
</feature>
<dbReference type="eggNOG" id="ENOG502SG4F">
    <property type="taxonomic scope" value="Eukaryota"/>
</dbReference>
<evidence type="ECO:0000313" key="3">
    <source>
        <dbReference type="Proteomes" id="UP000019471"/>
    </source>
</evidence>
<dbReference type="InterPro" id="IPR018822">
    <property type="entry name" value="UPF0646"/>
</dbReference>
<dbReference type="STRING" id="1182543.W9XD04"/>
<dbReference type="AlphaFoldDB" id="W9XD04"/>
<dbReference type="GeneID" id="19192817"/>
<feature type="region of interest" description="Disordered" evidence="1">
    <location>
        <begin position="1"/>
        <end position="101"/>
    </location>
</feature>
<feature type="region of interest" description="Disordered" evidence="1">
    <location>
        <begin position="530"/>
        <end position="642"/>
    </location>
</feature>
<name>W9XD04_9EURO</name>
<dbReference type="Pfam" id="PF10336">
    <property type="entry name" value="DUF2420"/>
    <property type="match status" value="1"/>
</dbReference>
<feature type="region of interest" description="Disordered" evidence="1">
    <location>
        <begin position="673"/>
        <end position="750"/>
    </location>
</feature>
<organism evidence="2 3">
    <name type="scientific">Cladophialophora psammophila CBS 110553</name>
    <dbReference type="NCBI Taxonomy" id="1182543"/>
    <lineage>
        <taxon>Eukaryota</taxon>
        <taxon>Fungi</taxon>
        <taxon>Dikarya</taxon>
        <taxon>Ascomycota</taxon>
        <taxon>Pezizomycotina</taxon>
        <taxon>Eurotiomycetes</taxon>
        <taxon>Chaetothyriomycetidae</taxon>
        <taxon>Chaetothyriales</taxon>
        <taxon>Herpotrichiellaceae</taxon>
        <taxon>Cladophialophora</taxon>
    </lineage>
</organism>
<keyword evidence="3" id="KW-1185">Reference proteome</keyword>
<dbReference type="Proteomes" id="UP000019471">
    <property type="component" value="Unassembled WGS sequence"/>
</dbReference>
<protein>
    <submittedName>
        <fullName evidence="2">Uncharacterized protein</fullName>
    </submittedName>
</protein>
<feature type="compositionally biased region" description="Acidic residues" evidence="1">
    <location>
        <begin position="68"/>
        <end position="84"/>
    </location>
</feature>
<reference evidence="2 3" key="1">
    <citation type="submission" date="2013-03" db="EMBL/GenBank/DDBJ databases">
        <title>The Genome Sequence of Cladophialophora psammophila CBS 110553.</title>
        <authorList>
            <consortium name="The Broad Institute Genomics Platform"/>
            <person name="Cuomo C."/>
            <person name="de Hoog S."/>
            <person name="Gorbushina A."/>
            <person name="Walker B."/>
            <person name="Young S.K."/>
            <person name="Zeng Q."/>
            <person name="Gargeya S."/>
            <person name="Fitzgerald M."/>
            <person name="Haas B."/>
            <person name="Abouelleil A."/>
            <person name="Allen A.W."/>
            <person name="Alvarado L."/>
            <person name="Arachchi H.M."/>
            <person name="Berlin A.M."/>
            <person name="Chapman S.B."/>
            <person name="Gainer-Dewar J."/>
            <person name="Goldberg J."/>
            <person name="Griggs A."/>
            <person name="Gujja S."/>
            <person name="Hansen M."/>
            <person name="Howarth C."/>
            <person name="Imamovic A."/>
            <person name="Ireland A."/>
            <person name="Larimer J."/>
            <person name="McCowan C."/>
            <person name="Murphy C."/>
            <person name="Pearson M."/>
            <person name="Poon T.W."/>
            <person name="Priest M."/>
            <person name="Roberts A."/>
            <person name="Saif S."/>
            <person name="Shea T."/>
            <person name="Sisk P."/>
            <person name="Sykes S."/>
            <person name="Wortman J."/>
            <person name="Nusbaum C."/>
            <person name="Birren B."/>
        </authorList>
    </citation>
    <scope>NUCLEOTIDE SEQUENCE [LARGE SCALE GENOMIC DNA]</scope>
    <source>
        <strain evidence="2 3">CBS 110553</strain>
    </source>
</reference>
<dbReference type="EMBL" id="AMGX01000013">
    <property type="protein sequence ID" value="EXJ68324.1"/>
    <property type="molecule type" value="Genomic_DNA"/>
</dbReference>
<feature type="compositionally biased region" description="Acidic residues" evidence="1">
    <location>
        <begin position="431"/>
        <end position="440"/>
    </location>
</feature>